<dbReference type="AlphaFoldDB" id="A0AA37L4X0"/>
<organism evidence="1 2">
    <name type="scientific">Colletotrichum spaethianum</name>
    <dbReference type="NCBI Taxonomy" id="700344"/>
    <lineage>
        <taxon>Eukaryota</taxon>
        <taxon>Fungi</taxon>
        <taxon>Dikarya</taxon>
        <taxon>Ascomycota</taxon>
        <taxon>Pezizomycotina</taxon>
        <taxon>Sordariomycetes</taxon>
        <taxon>Hypocreomycetidae</taxon>
        <taxon>Glomerellales</taxon>
        <taxon>Glomerellaceae</taxon>
        <taxon>Colletotrichum</taxon>
        <taxon>Colletotrichum spaethianum species complex</taxon>
    </lineage>
</organism>
<sequence>MKPVTVTLQLISNITKPKVANDVMSDCKLYLVADKRENIRPREDRGFAPGRQWIALRDDEEYCFCVRTNSPKAICRNDWIEVELEIYDKLTSYGLGTRNPYYRAIINCALNGGDDKNKVELSKLA</sequence>
<proteinExistence type="predicted"/>
<keyword evidence="2" id="KW-1185">Reference proteome</keyword>
<accession>A0AA37L4X0</accession>
<protein>
    <submittedName>
        <fullName evidence="1">Uncharacterized protein</fullName>
    </submittedName>
</protein>
<name>A0AA37L4X0_9PEZI</name>
<dbReference type="Proteomes" id="UP001055115">
    <property type="component" value="Unassembled WGS sequence"/>
</dbReference>
<dbReference type="EMBL" id="BQXU01000001">
    <property type="protein sequence ID" value="GKT40275.1"/>
    <property type="molecule type" value="Genomic_DNA"/>
</dbReference>
<dbReference type="GeneID" id="73321258"/>
<comment type="caution">
    <text evidence="1">The sequence shown here is derived from an EMBL/GenBank/DDBJ whole genome shotgun (WGS) entry which is preliminary data.</text>
</comment>
<evidence type="ECO:0000313" key="1">
    <source>
        <dbReference type="EMBL" id="GKT40275.1"/>
    </source>
</evidence>
<dbReference type="RefSeq" id="XP_049122625.1">
    <property type="nucleotide sequence ID" value="XM_049266668.1"/>
</dbReference>
<gene>
    <name evidence="1" type="ORF">ColSpa_00456</name>
</gene>
<evidence type="ECO:0000313" key="2">
    <source>
        <dbReference type="Proteomes" id="UP001055115"/>
    </source>
</evidence>
<reference evidence="1 2" key="1">
    <citation type="submission" date="2022-03" db="EMBL/GenBank/DDBJ databases">
        <title>Genome data of Colletotrichum spp.</title>
        <authorList>
            <person name="Utami Y.D."/>
            <person name="Hiruma K."/>
        </authorList>
    </citation>
    <scope>NUCLEOTIDE SEQUENCE [LARGE SCALE GENOMIC DNA]</scope>
    <source>
        <strain evidence="1 2">MAFF 239500</strain>
    </source>
</reference>